<dbReference type="EMBL" id="CAMKVN010002540">
    <property type="protein sequence ID" value="CAI2181556.1"/>
    <property type="molecule type" value="Genomic_DNA"/>
</dbReference>
<sequence>MTLLVFLPGNRRSSRIFMNKEIIEWPYKELGKALLFSSNQVPEKLAKFINNTLFFSKNVYRMNISLENNYKYRVFLRIKNIIDDEYLKEKTLGSIHGNLPYMTPEVINGKGYTIYKVDTVTSELEIEAKLH</sequence>
<accession>A0A9W4WRT4</accession>
<proteinExistence type="predicted"/>
<keyword evidence="2" id="KW-1185">Reference proteome</keyword>
<dbReference type="AlphaFoldDB" id="A0A9W4WRT4"/>
<comment type="caution">
    <text evidence="1">The sequence shown here is derived from an EMBL/GenBank/DDBJ whole genome shotgun (WGS) entry which is preliminary data.</text>
</comment>
<name>A0A9W4WRT4_9GLOM</name>
<dbReference type="Proteomes" id="UP001153678">
    <property type="component" value="Unassembled WGS sequence"/>
</dbReference>
<gene>
    <name evidence="1" type="ORF">FWILDA_LOCUS10144</name>
</gene>
<protein>
    <submittedName>
        <fullName evidence="1">2583_t:CDS:1</fullName>
    </submittedName>
</protein>
<reference evidence="1" key="1">
    <citation type="submission" date="2022-08" db="EMBL/GenBank/DDBJ databases">
        <authorList>
            <person name="Kallberg Y."/>
            <person name="Tangrot J."/>
            <person name="Rosling A."/>
        </authorList>
    </citation>
    <scope>NUCLEOTIDE SEQUENCE</scope>
    <source>
        <strain evidence="1">Wild A</strain>
    </source>
</reference>
<organism evidence="1 2">
    <name type="scientific">Funneliformis geosporum</name>
    <dbReference type="NCBI Taxonomy" id="1117311"/>
    <lineage>
        <taxon>Eukaryota</taxon>
        <taxon>Fungi</taxon>
        <taxon>Fungi incertae sedis</taxon>
        <taxon>Mucoromycota</taxon>
        <taxon>Glomeromycotina</taxon>
        <taxon>Glomeromycetes</taxon>
        <taxon>Glomerales</taxon>
        <taxon>Glomeraceae</taxon>
        <taxon>Funneliformis</taxon>
    </lineage>
</organism>
<evidence type="ECO:0000313" key="1">
    <source>
        <dbReference type="EMBL" id="CAI2181556.1"/>
    </source>
</evidence>
<evidence type="ECO:0000313" key="2">
    <source>
        <dbReference type="Proteomes" id="UP001153678"/>
    </source>
</evidence>